<dbReference type="InterPro" id="IPR050259">
    <property type="entry name" value="SDR"/>
</dbReference>
<dbReference type="PRINTS" id="PR00080">
    <property type="entry name" value="SDRFAMILY"/>
</dbReference>
<dbReference type="NCBIfam" id="NF009466">
    <property type="entry name" value="PRK12826.1-2"/>
    <property type="match status" value="1"/>
</dbReference>
<dbReference type="InterPro" id="IPR020904">
    <property type="entry name" value="Sc_DH/Rdtase_CS"/>
</dbReference>
<protein>
    <submittedName>
        <fullName evidence="4">3-oxoacyl-ACP reductase FabG</fullName>
        <ecNumber evidence="4">1.1.1.100</ecNumber>
    </submittedName>
</protein>
<dbReference type="EMBL" id="CP080467">
    <property type="protein sequence ID" value="UNO50566.1"/>
    <property type="molecule type" value="Genomic_DNA"/>
</dbReference>
<comment type="similarity">
    <text evidence="1">Belongs to the short-chain dehydrogenases/reductases (SDR) family.</text>
</comment>
<dbReference type="InterPro" id="IPR002347">
    <property type="entry name" value="SDR_fam"/>
</dbReference>
<evidence type="ECO:0000256" key="2">
    <source>
        <dbReference type="ARBA" id="ARBA00023002"/>
    </source>
</evidence>
<dbReference type="PRINTS" id="PR00081">
    <property type="entry name" value="GDHRDH"/>
</dbReference>
<keyword evidence="5" id="KW-1185">Reference proteome</keyword>
<dbReference type="Proteomes" id="UP000829401">
    <property type="component" value="Chromosome"/>
</dbReference>
<dbReference type="FunFam" id="3.40.50.720:FF:000173">
    <property type="entry name" value="3-oxoacyl-[acyl-carrier protein] reductase"/>
    <property type="match status" value="1"/>
</dbReference>
<feature type="domain" description="Ketoreductase" evidence="3">
    <location>
        <begin position="17"/>
        <end position="201"/>
    </location>
</feature>
<dbReference type="AlphaFoldDB" id="T0BJ34"/>
<dbReference type="InterPro" id="IPR057326">
    <property type="entry name" value="KR_dom"/>
</dbReference>
<organism evidence="4 5">
    <name type="scientific">Alicyclobacillus acidoterrestris (strain ATCC 49025 / DSM 3922 / CIP 106132 / NCIMB 13137 / GD3B)</name>
    <dbReference type="NCBI Taxonomy" id="1356854"/>
    <lineage>
        <taxon>Bacteria</taxon>
        <taxon>Bacillati</taxon>
        <taxon>Bacillota</taxon>
        <taxon>Bacilli</taxon>
        <taxon>Bacillales</taxon>
        <taxon>Alicyclobacillaceae</taxon>
        <taxon>Alicyclobacillus</taxon>
    </lineage>
</organism>
<evidence type="ECO:0000259" key="3">
    <source>
        <dbReference type="SMART" id="SM00822"/>
    </source>
</evidence>
<proteinExistence type="inferred from homology"/>
<dbReference type="PANTHER" id="PTHR42879:SF2">
    <property type="entry name" value="3-OXOACYL-[ACYL-CARRIER-PROTEIN] REDUCTASE FABG"/>
    <property type="match status" value="1"/>
</dbReference>
<keyword evidence="2 4" id="KW-0560">Oxidoreductase</keyword>
<dbReference type="NCBIfam" id="NF005559">
    <property type="entry name" value="PRK07231.1"/>
    <property type="match status" value="1"/>
</dbReference>
<dbReference type="SUPFAM" id="SSF51735">
    <property type="entry name" value="NAD(P)-binding Rossmann-fold domains"/>
    <property type="match status" value="1"/>
</dbReference>
<dbReference type="KEGG" id="aaco:K1I37_09030"/>
<dbReference type="RefSeq" id="WP_021297417.1">
    <property type="nucleotide sequence ID" value="NZ_AURB01000152.1"/>
</dbReference>
<dbReference type="OrthoDB" id="125587at2"/>
<reference evidence="5" key="1">
    <citation type="journal article" date="2022" name="G3 (Bethesda)">
        <title>Unveiling the complete genome sequence of Alicyclobacillus acidoterrestris DSM 3922T, a taint-producing strain.</title>
        <authorList>
            <person name="Leonardo I.C."/>
            <person name="Barreto Crespo M.T."/>
            <person name="Gaspar F.B."/>
        </authorList>
    </citation>
    <scope>NUCLEOTIDE SEQUENCE [LARGE SCALE GENOMIC DNA]</scope>
    <source>
        <strain evidence="5">DSM 3922</strain>
    </source>
</reference>
<dbReference type="GO" id="GO:0032787">
    <property type="term" value="P:monocarboxylic acid metabolic process"/>
    <property type="evidence" value="ECO:0007669"/>
    <property type="project" value="UniProtKB-ARBA"/>
</dbReference>
<sequence length="257" mass="27248">MEAESREWGQSAPLAGKVAVVTGASRGIGKRIATTLAKAGAHVAVHYHEAQVEALDTVARCVGYGTRAVAIQADVSQEEDVQRLFLEATQLGTPSILVNNAGIAHYGLVMDLSLRDWNRVLQTNLTSTFLCSKEAIPYLRRAEDGRIINVSSVHGLRGAAMEAAYSASKAGMIAFTESLALEVASLGITVNAVAPGVIDTDMLKGFSAEEKRQMQTETPVGRLGTPYDVAHVVRFLASPDSSFITGQVISPNGGRLP</sequence>
<evidence type="ECO:0000313" key="4">
    <source>
        <dbReference type="EMBL" id="UNO50566.1"/>
    </source>
</evidence>
<dbReference type="Gene3D" id="3.40.50.720">
    <property type="entry name" value="NAD(P)-binding Rossmann-like Domain"/>
    <property type="match status" value="1"/>
</dbReference>
<dbReference type="EC" id="1.1.1.100" evidence="4"/>
<accession>A0A9E6ZMQ5</accession>
<gene>
    <name evidence="4" type="primary">fabG</name>
    <name evidence="4" type="ORF">K1I37_09030</name>
</gene>
<dbReference type="STRING" id="1356854.N007_11845"/>
<name>T0BJ34_ALIAG</name>
<dbReference type="SMART" id="SM00822">
    <property type="entry name" value="PKS_KR"/>
    <property type="match status" value="1"/>
</dbReference>
<dbReference type="eggNOG" id="COG1028">
    <property type="taxonomic scope" value="Bacteria"/>
</dbReference>
<evidence type="ECO:0000256" key="1">
    <source>
        <dbReference type="ARBA" id="ARBA00006484"/>
    </source>
</evidence>
<dbReference type="InterPro" id="IPR036291">
    <property type="entry name" value="NAD(P)-bd_dom_sf"/>
</dbReference>
<dbReference type="PROSITE" id="PS00061">
    <property type="entry name" value="ADH_SHORT"/>
    <property type="match status" value="1"/>
</dbReference>
<evidence type="ECO:0000313" key="5">
    <source>
        <dbReference type="Proteomes" id="UP000829401"/>
    </source>
</evidence>
<dbReference type="PANTHER" id="PTHR42879">
    <property type="entry name" value="3-OXOACYL-(ACYL-CARRIER-PROTEIN) REDUCTASE"/>
    <property type="match status" value="1"/>
</dbReference>
<dbReference type="NCBIfam" id="NF047420">
    <property type="entry name" value="EF_P_mod_YmfI"/>
    <property type="match status" value="1"/>
</dbReference>
<accession>T0BJ34</accession>
<dbReference type="GO" id="GO:0004316">
    <property type="term" value="F:3-oxoacyl-[acyl-carrier-protein] reductase (NADPH) activity"/>
    <property type="evidence" value="ECO:0007669"/>
    <property type="project" value="UniProtKB-EC"/>
</dbReference>
<dbReference type="Pfam" id="PF13561">
    <property type="entry name" value="adh_short_C2"/>
    <property type="match status" value="1"/>
</dbReference>